<dbReference type="PATRIC" id="fig|1203610.3.peg.1391"/>
<evidence type="ECO:0000313" key="2">
    <source>
        <dbReference type="Proteomes" id="UP000033035"/>
    </source>
</evidence>
<dbReference type="RefSeq" id="WP_028727159.1">
    <property type="nucleotide sequence ID" value="NZ_AUAE01000012.1"/>
</dbReference>
<protein>
    <recommendedName>
        <fullName evidence="3">DUF3037 domain-containing protein</fullName>
    </recommendedName>
</protein>
<dbReference type="STRING" id="1203610.HMPREF1536_01360"/>
<evidence type="ECO:0000313" key="1">
    <source>
        <dbReference type="EMBL" id="KKB58483.1"/>
    </source>
</evidence>
<accession>A0A0F5JL24</accession>
<name>A0A0F5JL24_9BACT</name>
<sequence>MQGKHLYEYAVIRFVPRVEREEFINVGIILFSKRAKYIKARYRVDERKIRLFSSELDMDSLYASLKVFDHICSGAKGAGPIAAMDIPERFRWLTAVRSSSIQTSRPHPGFSDDLDTTFEKLFSELVL</sequence>
<comment type="caution">
    <text evidence="1">The sequence shown here is derived from an EMBL/GenBank/DDBJ whole genome shotgun (WGS) entry which is preliminary data.</text>
</comment>
<dbReference type="AlphaFoldDB" id="A0A0F5JL24"/>
<dbReference type="HOGENOM" id="CLU_138456_0_0_10"/>
<proteinExistence type="predicted"/>
<reference evidence="1 2" key="1">
    <citation type="submission" date="2013-04" db="EMBL/GenBank/DDBJ databases">
        <title>The Genome Sequence of Parabacteroides gordonii DSM 23371.</title>
        <authorList>
            <consortium name="The Broad Institute Genomics Platform"/>
            <person name="Earl A."/>
            <person name="Ward D."/>
            <person name="Feldgarden M."/>
            <person name="Gevers D."/>
            <person name="Martens E."/>
            <person name="Sakamoto M."/>
            <person name="Benno Y."/>
            <person name="Suzuki N."/>
            <person name="Matsunaga N."/>
            <person name="Koshihara K."/>
            <person name="Seki M."/>
            <person name="Komiya H."/>
            <person name="Walker B."/>
            <person name="Young S."/>
            <person name="Zeng Q."/>
            <person name="Gargeya S."/>
            <person name="Fitzgerald M."/>
            <person name="Haas B."/>
            <person name="Abouelleil A."/>
            <person name="Allen A.W."/>
            <person name="Alvarado L."/>
            <person name="Arachchi H.M."/>
            <person name="Berlin A.M."/>
            <person name="Chapman S.B."/>
            <person name="Gainer-Dewar J."/>
            <person name="Goldberg J."/>
            <person name="Griggs A."/>
            <person name="Gujja S."/>
            <person name="Hansen M."/>
            <person name="Howarth C."/>
            <person name="Imamovic A."/>
            <person name="Ireland A."/>
            <person name="Larimer J."/>
            <person name="McCowan C."/>
            <person name="Murphy C."/>
            <person name="Pearson M."/>
            <person name="Poon T.W."/>
            <person name="Priest M."/>
            <person name="Roberts A."/>
            <person name="Saif S."/>
            <person name="Shea T."/>
            <person name="Sisk P."/>
            <person name="Sykes S."/>
            <person name="Wortman J."/>
            <person name="Nusbaum C."/>
            <person name="Birren B."/>
        </authorList>
    </citation>
    <scope>NUCLEOTIDE SEQUENCE [LARGE SCALE GENOMIC DNA]</scope>
    <source>
        <strain evidence="1 2">MS-1</strain>
    </source>
</reference>
<dbReference type="Pfam" id="PF11236">
    <property type="entry name" value="DUF3037"/>
    <property type="match status" value="1"/>
</dbReference>
<dbReference type="InterPro" id="IPR021398">
    <property type="entry name" value="DUF3037"/>
</dbReference>
<evidence type="ECO:0008006" key="3">
    <source>
        <dbReference type="Google" id="ProtNLM"/>
    </source>
</evidence>
<dbReference type="EMBL" id="AQHW01000009">
    <property type="protein sequence ID" value="KKB58483.1"/>
    <property type="molecule type" value="Genomic_DNA"/>
</dbReference>
<organism evidence="1 2">
    <name type="scientific">Parabacteroides gordonii MS-1 = DSM 23371</name>
    <dbReference type="NCBI Taxonomy" id="1203610"/>
    <lineage>
        <taxon>Bacteria</taxon>
        <taxon>Pseudomonadati</taxon>
        <taxon>Bacteroidota</taxon>
        <taxon>Bacteroidia</taxon>
        <taxon>Bacteroidales</taxon>
        <taxon>Tannerellaceae</taxon>
        <taxon>Parabacteroides</taxon>
    </lineage>
</organism>
<keyword evidence="2" id="KW-1185">Reference proteome</keyword>
<dbReference type="Proteomes" id="UP000033035">
    <property type="component" value="Unassembled WGS sequence"/>
</dbReference>
<gene>
    <name evidence="1" type="ORF">HMPREF1536_01360</name>
</gene>